<dbReference type="AlphaFoldDB" id="A0A6L3ZEM6"/>
<organism evidence="2 3">
    <name type="scientific">Phaeocystidibacter marisrubri</name>
    <dbReference type="NCBI Taxonomy" id="1577780"/>
    <lineage>
        <taxon>Bacteria</taxon>
        <taxon>Pseudomonadati</taxon>
        <taxon>Bacteroidota</taxon>
        <taxon>Flavobacteriia</taxon>
        <taxon>Flavobacteriales</taxon>
        <taxon>Phaeocystidibacteraceae</taxon>
        <taxon>Phaeocystidibacter</taxon>
    </lineage>
</organism>
<sequence length="238" mass="26638">MNRIIASSILALVLLSCSNSTHDEAGILRSKLAPDTVIAIDTPAVIKAEEERVPESVVNEPDSMIPFQLQNGSDTLIAFRDLNIENFDMDRIHLPKLKVYVEGDLVVIEHPEYEFKLREIPFDTTMSELTFTNEGENLAYINDNNFYGTDGGIPKTQFGRFTFKKKEGDVQIVDPKYYDDLYNVGFINRRGKTNVKAFKVDENKALITFTGSDGAGGYIAVFLMNGEGEVTDRTIIIP</sequence>
<feature type="signal peptide" evidence="1">
    <location>
        <begin position="1"/>
        <end position="25"/>
    </location>
</feature>
<dbReference type="Proteomes" id="UP000484164">
    <property type="component" value="Unassembled WGS sequence"/>
</dbReference>
<proteinExistence type="predicted"/>
<name>A0A6L3ZEM6_9FLAO</name>
<evidence type="ECO:0000313" key="3">
    <source>
        <dbReference type="Proteomes" id="UP000484164"/>
    </source>
</evidence>
<keyword evidence="3" id="KW-1185">Reference proteome</keyword>
<feature type="chain" id="PRO_5027008004" evidence="1">
    <location>
        <begin position="26"/>
        <end position="238"/>
    </location>
</feature>
<protein>
    <submittedName>
        <fullName evidence="2">Uncharacterized protein</fullName>
    </submittedName>
</protein>
<keyword evidence="1" id="KW-0732">Signal</keyword>
<comment type="caution">
    <text evidence="2">The sequence shown here is derived from an EMBL/GenBank/DDBJ whole genome shotgun (WGS) entry which is preliminary data.</text>
</comment>
<gene>
    <name evidence="2" type="ORF">F8C82_11405</name>
</gene>
<dbReference type="EMBL" id="WBVQ01000002">
    <property type="protein sequence ID" value="KAB2816285.1"/>
    <property type="molecule type" value="Genomic_DNA"/>
</dbReference>
<dbReference type="PROSITE" id="PS51257">
    <property type="entry name" value="PROKAR_LIPOPROTEIN"/>
    <property type="match status" value="1"/>
</dbReference>
<dbReference type="RefSeq" id="WP_151693712.1">
    <property type="nucleotide sequence ID" value="NZ_BMGX01000001.1"/>
</dbReference>
<dbReference type="OrthoDB" id="7054664at2"/>
<reference evidence="2 3" key="1">
    <citation type="submission" date="2019-10" db="EMBL/GenBank/DDBJ databases">
        <title>Genome sequence of Phaeocystidibacter marisrubri JCM30614 (type strain).</title>
        <authorList>
            <person name="Bowman J.P."/>
        </authorList>
    </citation>
    <scope>NUCLEOTIDE SEQUENCE [LARGE SCALE GENOMIC DNA]</scope>
    <source>
        <strain evidence="2 3">JCM 30614</strain>
    </source>
</reference>
<evidence type="ECO:0000256" key="1">
    <source>
        <dbReference type="SAM" id="SignalP"/>
    </source>
</evidence>
<accession>A0A6L3ZEM6</accession>
<evidence type="ECO:0000313" key="2">
    <source>
        <dbReference type="EMBL" id="KAB2816285.1"/>
    </source>
</evidence>